<feature type="region of interest" description="Disordered" evidence="1">
    <location>
        <begin position="338"/>
        <end position="367"/>
    </location>
</feature>
<feature type="compositionally biased region" description="Polar residues" evidence="1">
    <location>
        <begin position="338"/>
        <end position="348"/>
    </location>
</feature>
<feature type="region of interest" description="Disordered" evidence="1">
    <location>
        <begin position="380"/>
        <end position="469"/>
    </location>
</feature>
<dbReference type="AlphaFoldDB" id="W7HZC3"/>
<proteinExistence type="predicted"/>
<dbReference type="OrthoDB" id="5396909at2759"/>
<protein>
    <submittedName>
        <fullName evidence="2">Uncharacterized protein</fullName>
    </submittedName>
</protein>
<name>W7HZC3_9PEZI</name>
<gene>
    <name evidence="2" type="ORF">DRE_00169</name>
</gene>
<feature type="region of interest" description="Disordered" evidence="1">
    <location>
        <begin position="126"/>
        <end position="148"/>
    </location>
</feature>
<evidence type="ECO:0000256" key="1">
    <source>
        <dbReference type="SAM" id="MobiDB-lite"/>
    </source>
</evidence>
<feature type="compositionally biased region" description="Basic and acidic residues" evidence="1">
    <location>
        <begin position="425"/>
        <end position="434"/>
    </location>
</feature>
<dbReference type="EMBL" id="KI966371">
    <property type="protein sequence ID" value="EWC48864.1"/>
    <property type="molecule type" value="Genomic_DNA"/>
</dbReference>
<organism evidence="2 3">
    <name type="scientific">Drechslerella stenobrocha 248</name>
    <dbReference type="NCBI Taxonomy" id="1043628"/>
    <lineage>
        <taxon>Eukaryota</taxon>
        <taxon>Fungi</taxon>
        <taxon>Dikarya</taxon>
        <taxon>Ascomycota</taxon>
        <taxon>Pezizomycotina</taxon>
        <taxon>Orbiliomycetes</taxon>
        <taxon>Orbiliales</taxon>
        <taxon>Orbiliaceae</taxon>
        <taxon>Drechslerella</taxon>
    </lineage>
</organism>
<sequence>MVTENCNHGVTKGWSCEVCDNFVSSLRRPSQGLDFPELLIPPYLEPRALKAPPLIPMPRERGMPVNVLHQMGAWSRDYNRIRTLANKNGGLDSAVKSTTPGHRLGHHVMDKLRILSPLAKLRIVSPEKSQKTLDDGHKARKDNQSLAIAHGTMSSHNGEMESRDKLHKENVLAAGNEEYLGIQSYQNEESEMKPEEYQQRVEQQRRQKERLHQLHEEKVDRERAEKNREEQIREQLAMEEKEKERKGRLVEQRRRSIARRRQLNEDLSSKIPNHRGLGKHQTSLQRAPVSPSARKKTSTMTKSPISKPPRPTTILYVPSSARTPIRFPSRIPRRMDFSNQSAHKSTSRALPKSPVRPTIQPSTAAARDRCLAASTALARQRMAEKEAAKKKIEQDRQARLQAARDKVETERQRPPAATASLPSNPKERQIDRAKVSLKSNPYVPPTAKQRSRENPPPDLGLANATGKQD</sequence>
<feature type="compositionally biased region" description="Basic and acidic residues" evidence="1">
    <location>
        <begin position="128"/>
        <end position="143"/>
    </location>
</feature>
<evidence type="ECO:0000313" key="2">
    <source>
        <dbReference type="EMBL" id="EWC48864.1"/>
    </source>
</evidence>
<reference evidence="2 3" key="1">
    <citation type="submission" date="2013-05" db="EMBL/GenBank/DDBJ databases">
        <title>Drechslerella stenobrocha genome reveals carnivorous origination and mechanical trapping mechanism of predatory fungi.</title>
        <authorList>
            <person name="Liu X."/>
            <person name="Zhang W."/>
            <person name="Liu K."/>
        </authorList>
    </citation>
    <scope>NUCLEOTIDE SEQUENCE [LARGE SCALE GENOMIC DNA]</scope>
    <source>
        <strain evidence="2 3">248</strain>
    </source>
</reference>
<accession>W7HZC3</accession>
<feature type="region of interest" description="Disordered" evidence="1">
    <location>
        <begin position="187"/>
        <end position="315"/>
    </location>
</feature>
<dbReference type="HOGENOM" id="CLU_582688_0_0_1"/>
<feature type="compositionally biased region" description="Basic and acidic residues" evidence="1">
    <location>
        <begin position="190"/>
        <end position="254"/>
    </location>
</feature>
<keyword evidence="3" id="KW-1185">Reference proteome</keyword>
<feature type="compositionally biased region" description="Basic and acidic residues" evidence="1">
    <location>
        <begin position="381"/>
        <end position="413"/>
    </location>
</feature>
<evidence type="ECO:0000313" key="3">
    <source>
        <dbReference type="Proteomes" id="UP000024837"/>
    </source>
</evidence>
<dbReference type="Proteomes" id="UP000024837">
    <property type="component" value="Unassembled WGS sequence"/>
</dbReference>